<feature type="domain" description="EGF-like" evidence="14">
    <location>
        <begin position="188"/>
        <end position="219"/>
    </location>
</feature>
<evidence type="ECO:0000259" key="14">
    <source>
        <dbReference type="PROSITE" id="PS50026"/>
    </source>
</evidence>
<name>A0A9W2ZHR8_BIOGL</name>
<keyword evidence="9 11" id="KW-0424">Laminin EGF-like domain</keyword>
<dbReference type="RefSeq" id="XP_055874463.1">
    <property type="nucleotide sequence ID" value="XM_056018488.1"/>
</dbReference>
<evidence type="ECO:0000313" key="16">
    <source>
        <dbReference type="Proteomes" id="UP001165740"/>
    </source>
</evidence>
<dbReference type="InterPro" id="IPR000742">
    <property type="entry name" value="EGF"/>
</dbReference>
<feature type="domain" description="Laminin EGF-like" evidence="15">
    <location>
        <begin position="843"/>
        <end position="892"/>
    </location>
</feature>
<dbReference type="Pfam" id="PF24981">
    <property type="entry name" value="Beta-prop_ATRN-LZTR1"/>
    <property type="match status" value="1"/>
</dbReference>
<dbReference type="PANTHER" id="PTHR46376">
    <property type="entry name" value="LEUCINE-ZIPPER-LIKE TRANSCRIPTIONAL REGULATOR 1"/>
    <property type="match status" value="1"/>
</dbReference>
<dbReference type="PROSITE" id="PS01248">
    <property type="entry name" value="EGF_LAM_1"/>
    <property type="match status" value="1"/>
</dbReference>
<dbReference type="Gene3D" id="2.10.25.10">
    <property type="entry name" value="Laminin"/>
    <property type="match status" value="2"/>
</dbReference>
<dbReference type="Proteomes" id="UP001165740">
    <property type="component" value="Chromosome 1"/>
</dbReference>
<dbReference type="SUPFAM" id="SSF49854">
    <property type="entry name" value="Spermadhesin, CUB domain"/>
    <property type="match status" value="1"/>
</dbReference>
<dbReference type="PROSITE" id="PS01186">
    <property type="entry name" value="EGF_2"/>
    <property type="match status" value="2"/>
</dbReference>
<dbReference type="InterPro" id="IPR051568">
    <property type="entry name" value="LZTR1/Attractin"/>
</dbReference>
<comment type="caution">
    <text evidence="10">Lacks conserved residue(s) required for the propagation of feature annotation.</text>
</comment>
<evidence type="ECO:0000256" key="7">
    <source>
        <dbReference type="ARBA" id="ARBA00023157"/>
    </source>
</evidence>
<feature type="disulfide bond" evidence="11">
    <location>
        <begin position="814"/>
        <end position="823"/>
    </location>
</feature>
<feature type="disulfide bond" evidence="10">
    <location>
        <begin position="209"/>
        <end position="218"/>
    </location>
</feature>
<gene>
    <name evidence="17" type="primary">LOC106062046</name>
</gene>
<feature type="disulfide bond" evidence="11">
    <location>
        <begin position="826"/>
        <end position="840"/>
    </location>
</feature>
<feature type="transmembrane region" description="Helical" evidence="12">
    <location>
        <begin position="1008"/>
        <end position="1032"/>
    </location>
</feature>
<evidence type="ECO:0000256" key="12">
    <source>
        <dbReference type="SAM" id="Phobius"/>
    </source>
</evidence>
<evidence type="ECO:0000256" key="6">
    <source>
        <dbReference type="ARBA" id="ARBA00022989"/>
    </source>
</evidence>
<keyword evidence="7 10" id="KW-1015">Disulfide bond</keyword>
<dbReference type="InterPro" id="IPR006652">
    <property type="entry name" value="Kelch_1"/>
</dbReference>
<dbReference type="InterPro" id="IPR056732">
    <property type="entry name" value="GBD_ATRN"/>
</dbReference>
<dbReference type="Pfam" id="PF00053">
    <property type="entry name" value="EGF_laminin"/>
    <property type="match status" value="1"/>
</dbReference>
<feature type="transmembrane region" description="Helical" evidence="12">
    <location>
        <begin position="20"/>
        <end position="40"/>
    </location>
</feature>
<keyword evidence="10" id="KW-0245">EGF-like domain</keyword>
<dbReference type="PROSITE" id="PS01180">
    <property type="entry name" value="CUB"/>
    <property type="match status" value="1"/>
</dbReference>
<dbReference type="InterPro" id="IPR056737">
    <property type="entry name" value="Beta-prop_ATRN-MKLN-like"/>
</dbReference>
<dbReference type="SUPFAM" id="SSF117281">
    <property type="entry name" value="Kelch motif"/>
    <property type="match status" value="1"/>
</dbReference>
<evidence type="ECO:0000256" key="1">
    <source>
        <dbReference type="ARBA" id="ARBA00004167"/>
    </source>
</evidence>
<evidence type="ECO:0000256" key="11">
    <source>
        <dbReference type="PROSITE-ProRule" id="PRU00460"/>
    </source>
</evidence>
<protein>
    <submittedName>
        <fullName evidence="17">Attractin-like protein 1 isoform X1</fullName>
    </submittedName>
</protein>
<proteinExistence type="predicted"/>
<dbReference type="Pfam" id="PF23106">
    <property type="entry name" value="EGF_Teneurin"/>
    <property type="match status" value="2"/>
</dbReference>
<evidence type="ECO:0000256" key="8">
    <source>
        <dbReference type="ARBA" id="ARBA00023180"/>
    </source>
</evidence>
<evidence type="ECO:0000256" key="4">
    <source>
        <dbReference type="ARBA" id="ARBA00022729"/>
    </source>
</evidence>
<keyword evidence="16" id="KW-1185">Reference proteome</keyword>
<keyword evidence="4" id="KW-0732">Signal</keyword>
<dbReference type="PANTHER" id="PTHR46376:SF2">
    <property type="entry name" value="DISTRACTED, ISOFORM B"/>
    <property type="match status" value="1"/>
</dbReference>
<dbReference type="InterPro" id="IPR000859">
    <property type="entry name" value="CUB_dom"/>
</dbReference>
<evidence type="ECO:0000259" key="13">
    <source>
        <dbReference type="PROSITE" id="PS01180"/>
    </source>
</evidence>
<dbReference type="GO" id="GO:0005794">
    <property type="term" value="C:Golgi apparatus"/>
    <property type="evidence" value="ECO:0007669"/>
    <property type="project" value="TreeGrafter"/>
</dbReference>
<dbReference type="Gene3D" id="2.60.120.290">
    <property type="entry name" value="Spermadhesin, CUB domain"/>
    <property type="match status" value="1"/>
</dbReference>
<keyword evidence="3 12" id="KW-0812">Transmembrane</keyword>
<keyword evidence="5" id="KW-0677">Repeat</keyword>
<comment type="subcellular location">
    <subcellularLocation>
        <location evidence="1">Membrane</location>
        <topology evidence="1">Single-pass membrane protein</topology>
    </subcellularLocation>
</comment>
<dbReference type="SMART" id="SM00612">
    <property type="entry name" value="Kelch"/>
    <property type="match status" value="3"/>
</dbReference>
<evidence type="ECO:0000256" key="5">
    <source>
        <dbReference type="ARBA" id="ARBA00022737"/>
    </source>
</evidence>
<dbReference type="OrthoDB" id="9998912at2759"/>
<dbReference type="PROSITE" id="PS50027">
    <property type="entry name" value="EGF_LAM_2"/>
    <property type="match status" value="2"/>
</dbReference>
<dbReference type="PROSITE" id="PS50026">
    <property type="entry name" value="EGF_3"/>
    <property type="match status" value="1"/>
</dbReference>
<dbReference type="GO" id="GO:0016020">
    <property type="term" value="C:membrane"/>
    <property type="evidence" value="ECO:0007669"/>
    <property type="project" value="UniProtKB-SubCell"/>
</dbReference>
<dbReference type="Pfam" id="PF24973">
    <property type="entry name" value="EGF_LMN_ATRN"/>
    <property type="match status" value="1"/>
</dbReference>
<dbReference type="InterPro" id="IPR016201">
    <property type="entry name" value="PSI"/>
</dbReference>
<keyword evidence="6 12" id="KW-1133">Transmembrane helix</keyword>
<dbReference type="InterPro" id="IPR015915">
    <property type="entry name" value="Kelch-typ_b-propeller"/>
</dbReference>
<dbReference type="CDD" id="cd00041">
    <property type="entry name" value="CUB"/>
    <property type="match status" value="1"/>
</dbReference>
<dbReference type="Pfam" id="PF24972">
    <property type="entry name" value="GBD_ATRN"/>
    <property type="match status" value="1"/>
</dbReference>
<dbReference type="Gene3D" id="2.120.10.80">
    <property type="entry name" value="Kelch-type beta propeller"/>
    <property type="match status" value="2"/>
</dbReference>
<keyword evidence="2" id="KW-0880">Kelch repeat</keyword>
<evidence type="ECO:0000256" key="9">
    <source>
        <dbReference type="ARBA" id="ARBA00023292"/>
    </source>
</evidence>
<feature type="domain" description="CUB" evidence="13">
    <location>
        <begin position="74"/>
        <end position="190"/>
    </location>
</feature>
<dbReference type="InterPro" id="IPR035914">
    <property type="entry name" value="Sperma_CUB_dom_sf"/>
</dbReference>
<organism evidence="16 17">
    <name type="scientific">Biomphalaria glabrata</name>
    <name type="common">Bloodfluke planorb</name>
    <name type="synonym">Freshwater snail</name>
    <dbReference type="NCBI Taxonomy" id="6526"/>
    <lineage>
        <taxon>Eukaryota</taxon>
        <taxon>Metazoa</taxon>
        <taxon>Spiralia</taxon>
        <taxon>Lophotrochozoa</taxon>
        <taxon>Mollusca</taxon>
        <taxon>Gastropoda</taxon>
        <taxon>Heterobranchia</taxon>
        <taxon>Euthyneura</taxon>
        <taxon>Panpulmonata</taxon>
        <taxon>Hygrophila</taxon>
        <taxon>Lymnaeoidea</taxon>
        <taxon>Planorbidae</taxon>
        <taxon>Biomphalaria</taxon>
    </lineage>
</organism>
<dbReference type="SMART" id="SM00423">
    <property type="entry name" value="PSI"/>
    <property type="match status" value="5"/>
</dbReference>
<dbReference type="InterPro" id="IPR002049">
    <property type="entry name" value="LE_dom"/>
</dbReference>
<dbReference type="PROSITE" id="PS00022">
    <property type="entry name" value="EGF_1"/>
    <property type="match status" value="2"/>
</dbReference>
<evidence type="ECO:0000256" key="10">
    <source>
        <dbReference type="PROSITE-ProRule" id="PRU00076"/>
    </source>
</evidence>
<evidence type="ECO:0000313" key="17">
    <source>
        <dbReference type="RefSeq" id="XP_055874463.1"/>
    </source>
</evidence>
<dbReference type="InterPro" id="IPR056863">
    <property type="entry name" value="LMN_ATRN_NET-like_EGF"/>
</dbReference>
<dbReference type="SMART" id="SM00180">
    <property type="entry name" value="EGF_Lam"/>
    <property type="match status" value="2"/>
</dbReference>
<dbReference type="SMART" id="SM00042">
    <property type="entry name" value="CUB"/>
    <property type="match status" value="1"/>
</dbReference>
<dbReference type="AlphaFoldDB" id="A0A9W2ZHR8"/>
<sequence>MAASICLPNSRRKCKRTLDVLYFSHMIVGIIFVSIFLEFVNSQSSSCVNCEQGICNKSKCFCDPGWDGELCNKCKGKVSSRDGKFRLQGVLYDGSGNYSQESTCSWLLKAEKENSRVHFKLNEFITECIWDHLYIHDGDSAFSPLVAAYSGVLKSNPGLKFKMSSQYVFIHFYSDAAFTLPGFNISYDIDDCDLECSENGQCTNGSCNCVAGWTGIHCDIPITYCPNNCSDKGHCIQDSCICNPGYTGNSCNLSSGGLNIQVQKPFQPEGLTGRASLSLVFDQSDLLFILGGYRMRDYNESNNMFIFNLTSNKWIQGNQSTHELWPRYGHSTVYYKNSLYLYGGTYKGDIVNDFWTYNLGTHIWTPLMPGIWNVTGHTAHIYQDTMLVFFGYSHTYGYINEVMQYNFTSRNWSHVPTRVQGTYAHTSVYDEKSNRFFVYAGYQTSSSNTAILTDKLYSYDPENHEWFKLQSSGMPRYLHSAAILNGFMLTFGGSFGSNTVNNTLLKCFVSDFMLYDIECDQWQKVNTTSLHLEYLDRFGHSMIAVNNTAYIFGGFNSVLLKDLIKITLDSCDMFQNETLCTSNVIKCKWSNNTCIRDTSCTSVKDSNSTCTTYTSCQACHIAQCHWCGNQCTSTSKCSQGPSNCTEKDTCSIYSSCNSCAINTACSWQNNVCVPGNGTTGCPQKPCSEHSHCQNCTSNSCMWCSNTAKCVETNAYVVAFHYAQCMDWTTKNMECQAMVCSQQKTCAECQSKPQCGWCNDETETGTGKCMDGGATGPVIPASCPAAERWSFLKCPLCQCNGHSKCVNGTNICKECLGNTTGDECEECSNGFYGDAKNGGQCSACSCNGQADTCNPSSGECFCRTRGVTGKNCEKCDDSNKYSGNPKDGGTCYYPLNTDFQYTFNLSKREDINFTQINFLNIPLSSDRDVDFTLNCSTGALINITYKSKTFPEEKEYTSMKPCEYFRTKFEHKNHVFGGKENTTFLVYVFNFKTPFMLQISFSQFPKIDLVHFFVTFFSCFLSLLLIAAALWKIKHKYDSYRRRQQLIVEMQQMASRPFSTISVEIDHKSHNQLISGEKKDHLDSVLRRRKKMMSKPSAIAIEPLADHKAAILTLFIQLPTGDAEFAPCGQSGLAVGSAFVAIGSHRKQSLEHAKGDKPKIRKNLMYNHPDTCA</sequence>
<reference evidence="17" key="1">
    <citation type="submission" date="2025-08" db="UniProtKB">
        <authorList>
            <consortium name="RefSeq"/>
        </authorList>
    </citation>
    <scope>IDENTIFICATION</scope>
</reference>
<evidence type="ECO:0000256" key="3">
    <source>
        <dbReference type="ARBA" id="ARBA00022692"/>
    </source>
</evidence>
<accession>A0A9W2ZHR8</accession>
<feature type="disulfide bond" evidence="10">
    <location>
        <begin position="192"/>
        <end position="202"/>
    </location>
</feature>
<dbReference type="SUPFAM" id="SSF57196">
    <property type="entry name" value="EGF/Laminin"/>
    <property type="match status" value="1"/>
</dbReference>
<evidence type="ECO:0000256" key="2">
    <source>
        <dbReference type="ARBA" id="ARBA00022441"/>
    </source>
</evidence>
<feature type="domain" description="Laminin EGF-like" evidence="15">
    <location>
        <begin position="796"/>
        <end position="842"/>
    </location>
</feature>
<keyword evidence="8" id="KW-0325">Glycoprotein</keyword>
<dbReference type="SMART" id="SM00181">
    <property type="entry name" value="EGF"/>
    <property type="match status" value="4"/>
</dbReference>
<evidence type="ECO:0000259" key="15">
    <source>
        <dbReference type="PROSITE" id="PS50027"/>
    </source>
</evidence>
<dbReference type="CDD" id="cd00055">
    <property type="entry name" value="EGF_Lam"/>
    <property type="match status" value="2"/>
</dbReference>
<keyword evidence="12" id="KW-0472">Membrane</keyword>
<dbReference type="GeneID" id="106062046"/>